<dbReference type="AlphaFoldDB" id="A0A835WVC0"/>
<dbReference type="GO" id="GO:0005524">
    <property type="term" value="F:ATP binding"/>
    <property type="evidence" value="ECO:0007669"/>
    <property type="project" value="UniProtKB-UniRule"/>
</dbReference>
<sequence>MLNPEHLQIQANLGAGGFARVFRAKYEGLEVALKVLAPANIHPGNPAAAEEYATAKELFLREGRSLLGIRHPHIVRCVAMGPLPVASVPGLLGSGRSLAQHHRHHKPHTAAAAAAAAASSRTPGGGAAAPPNASLLAPAMALEMCEPYTPRQLIMRSMATASKAYSTTTALEWLMQVCL</sequence>
<comment type="caution">
    <text evidence="2">The sequence shown here is derived from an EMBL/GenBank/DDBJ whole genome shotgun (WGS) entry which is preliminary data.</text>
</comment>
<evidence type="ECO:0008006" key="4">
    <source>
        <dbReference type="Google" id="ProtNLM"/>
    </source>
</evidence>
<dbReference type="SUPFAM" id="SSF56112">
    <property type="entry name" value="Protein kinase-like (PK-like)"/>
    <property type="match status" value="1"/>
</dbReference>
<evidence type="ECO:0000256" key="1">
    <source>
        <dbReference type="PROSITE-ProRule" id="PRU10141"/>
    </source>
</evidence>
<protein>
    <recommendedName>
        <fullName evidence="4">Protein kinase domain-containing protein</fullName>
    </recommendedName>
</protein>
<dbReference type="Proteomes" id="UP000613740">
    <property type="component" value="Unassembled WGS sequence"/>
</dbReference>
<keyword evidence="3" id="KW-1185">Reference proteome</keyword>
<proteinExistence type="predicted"/>
<dbReference type="Gene3D" id="3.30.200.20">
    <property type="entry name" value="Phosphorylase Kinase, domain 1"/>
    <property type="match status" value="1"/>
</dbReference>
<dbReference type="OrthoDB" id="551059at2759"/>
<keyword evidence="1" id="KW-0547">Nucleotide-binding</keyword>
<evidence type="ECO:0000313" key="3">
    <source>
        <dbReference type="Proteomes" id="UP000613740"/>
    </source>
</evidence>
<accession>A0A835WVC0</accession>
<dbReference type="EMBL" id="JAEHOD010000003">
    <property type="protein sequence ID" value="KAG2453903.1"/>
    <property type="molecule type" value="Genomic_DNA"/>
</dbReference>
<dbReference type="PROSITE" id="PS00107">
    <property type="entry name" value="PROTEIN_KINASE_ATP"/>
    <property type="match status" value="1"/>
</dbReference>
<evidence type="ECO:0000313" key="2">
    <source>
        <dbReference type="EMBL" id="KAG2453903.1"/>
    </source>
</evidence>
<keyword evidence="1" id="KW-0067">ATP-binding</keyword>
<name>A0A835WVC0_9CHLO</name>
<feature type="binding site" evidence="1">
    <location>
        <position position="34"/>
    </location>
    <ligand>
        <name>ATP</name>
        <dbReference type="ChEBI" id="CHEBI:30616"/>
    </ligand>
</feature>
<reference evidence="2" key="1">
    <citation type="journal article" date="2020" name="bioRxiv">
        <title>Comparative genomics of Chlamydomonas.</title>
        <authorList>
            <person name="Craig R.J."/>
            <person name="Hasan A.R."/>
            <person name="Ness R.W."/>
            <person name="Keightley P.D."/>
        </authorList>
    </citation>
    <scope>NUCLEOTIDE SEQUENCE</scope>
    <source>
        <strain evidence="2">CCAP 11/173</strain>
    </source>
</reference>
<organism evidence="2 3">
    <name type="scientific">Chlamydomonas schloesseri</name>
    <dbReference type="NCBI Taxonomy" id="2026947"/>
    <lineage>
        <taxon>Eukaryota</taxon>
        <taxon>Viridiplantae</taxon>
        <taxon>Chlorophyta</taxon>
        <taxon>core chlorophytes</taxon>
        <taxon>Chlorophyceae</taxon>
        <taxon>CS clade</taxon>
        <taxon>Chlamydomonadales</taxon>
        <taxon>Chlamydomonadaceae</taxon>
        <taxon>Chlamydomonas</taxon>
    </lineage>
</organism>
<dbReference type="InterPro" id="IPR011009">
    <property type="entry name" value="Kinase-like_dom_sf"/>
</dbReference>
<dbReference type="InterPro" id="IPR017441">
    <property type="entry name" value="Protein_kinase_ATP_BS"/>
</dbReference>
<gene>
    <name evidence="2" type="ORF">HYH02_002108</name>
</gene>